<comment type="similarity">
    <text evidence="4">Belongs to the ZNF277 family.</text>
</comment>
<evidence type="ECO:0000313" key="7">
    <source>
        <dbReference type="EMBL" id="KAF7488550.1"/>
    </source>
</evidence>
<dbReference type="PROSITE" id="PS50157">
    <property type="entry name" value="ZINC_FINGER_C2H2_2"/>
    <property type="match status" value="2"/>
</dbReference>
<evidence type="ECO:0000313" key="8">
    <source>
        <dbReference type="EnsemblMetazoa" id="KAF7488550.1"/>
    </source>
</evidence>
<evidence type="ECO:0000256" key="3">
    <source>
        <dbReference type="ARBA" id="ARBA00022833"/>
    </source>
</evidence>
<dbReference type="SMART" id="SM00355">
    <property type="entry name" value="ZnF_C2H2"/>
    <property type="match status" value="4"/>
</dbReference>
<dbReference type="InterPro" id="IPR041661">
    <property type="entry name" value="ZN622/Rei1/Reh1_Znf-C2H2"/>
</dbReference>
<evidence type="ECO:0000259" key="6">
    <source>
        <dbReference type="PROSITE" id="PS50157"/>
    </source>
</evidence>
<evidence type="ECO:0000256" key="4">
    <source>
        <dbReference type="ARBA" id="ARBA00034119"/>
    </source>
</evidence>
<feature type="domain" description="C2H2-type" evidence="6">
    <location>
        <begin position="303"/>
        <end position="332"/>
    </location>
</feature>
<dbReference type="PROSITE" id="PS00028">
    <property type="entry name" value="ZINC_FINGER_C2H2_1"/>
    <property type="match status" value="2"/>
</dbReference>
<gene>
    <name evidence="7" type="ORF">SSS_5732</name>
</gene>
<dbReference type="PANTHER" id="PTHR13267">
    <property type="entry name" value="ZINC FINGER PROTEIN 277"/>
    <property type="match status" value="1"/>
</dbReference>
<reference evidence="9" key="1">
    <citation type="journal article" date="2020" name="PLoS Negl. Trop. Dis.">
        <title>High-quality nuclear genome for Sarcoptes scabiei-A critical resource for a neglected parasite.</title>
        <authorList>
            <person name="Korhonen P.K."/>
            <person name="Gasser R.B."/>
            <person name="Ma G."/>
            <person name="Wang T."/>
            <person name="Stroehlein A.J."/>
            <person name="Young N.D."/>
            <person name="Ang C.S."/>
            <person name="Fernando D.D."/>
            <person name="Lu H.C."/>
            <person name="Taylor S."/>
            <person name="Reynolds S.L."/>
            <person name="Mofiz E."/>
            <person name="Najaraj S.H."/>
            <person name="Gowda H."/>
            <person name="Madugundu A."/>
            <person name="Renuse S."/>
            <person name="Holt D."/>
            <person name="Pandey A."/>
            <person name="Papenfuss A.T."/>
            <person name="Fischer K."/>
        </authorList>
    </citation>
    <scope>NUCLEOTIDE SEQUENCE [LARGE SCALE GENOMIC DNA]</scope>
</reference>
<evidence type="ECO:0000256" key="2">
    <source>
        <dbReference type="ARBA" id="ARBA00022771"/>
    </source>
</evidence>
<keyword evidence="9" id="KW-1185">Reference proteome</keyword>
<proteinExistence type="inferred from homology"/>
<dbReference type="InterPro" id="IPR036236">
    <property type="entry name" value="Znf_C2H2_sf"/>
</dbReference>
<organism evidence="7">
    <name type="scientific">Sarcoptes scabiei</name>
    <name type="common">Itch mite</name>
    <name type="synonym">Acarus scabiei</name>
    <dbReference type="NCBI Taxonomy" id="52283"/>
    <lineage>
        <taxon>Eukaryota</taxon>
        <taxon>Metazoa</taxon>
        <taxon>Ecdysozoa</taxon>
        <taxon>Arthropoda</taxon>
        <taxon>Chelicerata</taxon>
        <taxon>Arachnida</taxon>
        <taxon>Acari</taxon>
        <taxon>Acariformes</taxon>
        <taxon>Sarcoptiformes</taxon>
        <taxon>Astigmata</taxon>
        <taxon>Psoroptidia</taxon>
        <taxon>Sarcoptoidea</taxon>
        <taxon>Sarcoptidae</taxon>
        <taxon>Sarcoptinae</taxon>
        <taxon>Sarcoptes</taxon>
    </lineage>
</organism>
<sequence>MDKDTNVCFICGLEFYRDELIERIEIYQKHLLTIHTIIIPSFASFQQFTEFLASVPNLEQLESDNRCSTKSLTRFDKTIVFTIIDIDRIDLSELNDAMEKHFLEMILKMAQDERENKKFDRMCLFCKKTFTENRSNLFQHLRVDHNFLIGHPDNIIDSNALLDLLEERLKNLLCLYCERTFKSWEVLKEHMRKKGHKLLNPNNPIYDRFYLINYSCKDKNWIDIKKENDLYINDCSDDDWQDWIDDDKLDCLCFFCPKQHRFSQLKKHLLQEHLFDFNKIYSYENFYDRIKFVNFIRKCSFTNQCFYCQEQYENRNILNHHLRDTSHSSLMPMKDSFQSPEYYFSTLDDDYILLFLDKIDDNFTD</sequence>
<dbReference type="SUPFAM" id="SSF57667">
    <property type="entry name" value="beta-beta-alpha zinc fingers"/>
    <property type="match status" value="2"/>
</dbReference>
<name>A0A834VAR4_SARSC</name>
<evidence type="ECO:0000313" key="9">
    <source>
        <dbReference type="Proteomes" id="UP000070412"/>
    </source>
</evidence>
<dbReference type="AlphaFoldDB" id="A0A834VAR4"/>
<dbReference type="Gene3D" id="3.30.160.60">
    <property type="entry name" value="Classic Zinc Finger"/>
    <property type="match status" value="1"/>
</dbReference>
<dbReference type="Proteomes" id="UP000070412">
    <property type="component" value="Unassembled WGS sequence"/>
</dbReference>
<keyword evidence="1" id="KW-0479">Metal-binding</keyword>
<protein>
    <submittedName>
        <fullName evidence="7">Zinc finger protein</fullName>
    </submittedName>
</protein>
<feature type="domain" description="C2H2-type" evidence="6">
    <location>
        <begin position="172"/>
        <end position="201"/>
    </location>
</feature>
<keyword evidence="3" id="KW-0862">Zinc</keyword>
<dbReference type="OrthoDB" id="278606at2759"/>
<dbReference type="EnsemblMetazoa" id="SSS_5732s_mrna">
    <property type="protein sequence ID" value="KAF7488550.1"/>
    <property type="gene ID" value="SSS_5732"/>
</dbReference>
<evidence type="ECO:0000256" key="1">
    <source>
        <dbReference type="ARBA" id="ARBA00022723"/>
    </source>
</evidence>
<keyword evidence="2 5" id="KW-0863">Zinc-finger</keyword>
<dbReference type="InterPro" id="IPR040048">
    <property type="entry name" value="ZNF277"/>
</dbReference>
<reference evidence="7" key="2">
    <citation type="submission" date="2020-01" db="EMBL/GenBank/DDBJ databases">
        <authorList>
            <person name="Korhonen P.K.K."/>
            <person name="Guangxu M.G."/>
            <person name="Wang T.W."/>
            <person name="Stroehlein A.J.S."/>
            <person name="Young N.D."/>
            <person name="Ang C.-S.A."/>
            <person name="Fernando D.W.F."/>
            <person name="Lu H.L."/>
            <person name="Taylor S.T."/>
            <person name="Ehtesham M.E.M."/>
            <person name="Najaraj S.H.N."/>
            <person name="Harsha G.H.G."/>
            <person name="Madugundu A.M."/>
            <person name="Renuse S.R."/>
            <person name="Holt D.H."/>
            <person name="Pandey A.P."/>
            <person name="Papenfuss A.P."/>
            <person name="Gasser R.B.G."/>
            <person name="Fischer K.F."/>
        </authorList>
    </citation>
    <scope>NUCLEOTIDE SEQUENCE</scope>
    <source>
        <strain evidence="7">SSS_KF_BRIS2020</strain>
    </source>
</reference>
<evidence type="ECO:0000256" key="5">
    <source>
        <dbReference type="PROSITE-ProRule" id="PRU00042"/>
    </source>
</evidence>
<dbReference type="EMBL" id="WVUK01000066">
    <property type="protein sequence ID" value="KAF7488550.1"/>
    <property type="molecule type" value="Genomic_DNA"/>
</dbReference>
<dbReference type="Pfam" id="PF12756">
    <property type="entry name" value="zf-C2H2_2"/>
    <property type="match status" value="2"/>
</dbReference>
<dbReference type="InterPro" id="IPR013087">
    <property type="entry name" value="Znf_C2H2_type"/>
</dbReference>
<dbReference type="GO" id="GO:0008270">
    <property type="term" value="F:zinc ion binding"/>
    <property type="evidence" value="ECO:0007669"/>
    <property type="project" value="UniProtKB-KW"/>
</dbReference>
<reference evidence="8" key="3">
    <citation type="submission" date="2022-06" db="UniProtKB">
        <authorList>
            <consortium name="EnsemblMetazoa"/>
        </authorList>
    </citation>
    <scope>IDENTIFICATION</scope>
</reference>
<accession>A0A834VAR4</accession>
<dbReference type="PANTHER" id="PTHR13267:SF3">
    <property type="entry name" value="ZINC FINGER PROTEIN 277"/>
    <property type="match status" value="1"/>
</dbReference>